<accession>A0AAV4DSC2</accession>
<dbReference type="EMBL" id="BLXT01008287">
    <property type="protein sequence ID" value="GFO47217.1"/>
    <property type="molecule type" value="Genomic_DNA"/>
</dbReference>
<name>A0AAV4DSC2_9GAST</name>
<dbReference type="AlphaFoldDB" id="A0AAV4DSC2"/>
<evidence type="ECO:0000313" key="2">
    <source>
        <dbReference type="Proteomes" id="UP000735302"/>
    </source>
</evidence>
<protein>
    <submittedName>
        <fullName evidence="1">Uncharacterized protein</fullName>
    </submittedName>
</protein>
<keyword evidence="2" id="KW-1185">Reference proteome</keyword>
<reference evidence="1 2" key="1">
    <citation type="journal article" date="2021" name="Elife">
        <title>Chloroplast acquisition without the gene transfer in kleptoplastic sea slugs, Plakobranchus ocellatus.</title>
        <authorList>
            <person name="Maeda T."/>
            <person name="Takahashi S."/>
            <person name="Yoshida T."/>
            <person name="Shimamura S."/>
            <person name="Takaki Y."/>
            <person name="Nagai Y."/>
            <person name="Toyoda A."/>
            <person name="Suzuki Y."/>
            <person name="Arimoto A."/>
            <person name="Ishii H."/>
            <person name="Satoh N."/>
            <person name="Nishiyama T."/>
            <person name="Hasebe M."/>
            <person name="Maruyama T."/>
            <person name="Minagawa J."/>
            <person name="Obokata J."/>
            <person name="Shigenobu S."/>
        </authorList>
    </citation>
    <scope>NUCLEOTIDE SEQUENCE [LARGE SCALE GENOMIC DNA]</scope>
</reference>
<comment type="caution">
    <text evidence="1">The sequence shown here is derived from an EMBL/GenBank/DDBJ whole genome shotgun (WGS) entry which is preliminary data.</text>
</comment>
<gene>
    <name evidence="1" type="ORF">PoB_007372200</name>
</gene>
<dbReference type="Proteomes" id="UP000735302">
    <property type="component" value="Unassembled WGS sequence"/>
</dbReference>
<organism evidence="1 2">
    <name type="scientific">Plakobranchus ocellatus</name>
    <dbReference type="NCBI Taxonomy" id="259542"/>
    <lineage>
        <taxon>Eukaryota</taxon>
        <taxon>Metazoa</taxon>
        <taxon>Spiralia</taxon>
        <taxon>Lophotrochozoa</taxon>
        <taxon>Mollusca</taxon>
        <taxon>Gastropoda</taxon>
        <taxon>Heterobranchia</taxon>
        <taxon>Euthyneura</taxon>
        <taxon>Panpulmonata</taxon>
        <taxon>Sacoglossa</taxon>
        <taxon>Placobranchoidea</taxon>
        <taxon>Plakobranchidae</taxon>
        <taxon>Plakobranchus</taxon>
    </lineage>
</organism>
<sequence>MASSFTVSEAYLRVIDLINGFTTVLLQGLSTVSALESVFTSSFKHIRQCSFVYRLNQRLYDYVPTESQYRLSLLARLCRAGGEIRISLDWPGLRLVSCD</sequence>
<proteinExistence type="predicted"/>
<evidence type="ECO:0000313" key="1">
    <source>
        <dbReference type="EMBL" id="GFO47217.1"/>
    </source>
</evidence>